<feature type="domain" description="2Fe-2S ferredoxin-type" evidence="1">
    <location>
        <begin position="7"/>
        <end position="85"/>
    </location>
</feature>
<dbReference type="InterPro" id="IPR036010">
    <property type="entry name" value="2Fe-2S_ferredoxin-like_sf"/>
</dbReference>
<dbReference type="SUPFAM" id="SSF54292">
    <property type="entry name" value="2Fe-2S ferredoxin-like"/>
    <property type="match status" value="1"/>
</dbReference>
<name>A0A916IZ01_9BURK</name>
<reference evidence="2" key="1">
    <citation type="submission" date="2021-03" db="EMBL/GenBank/DDBJ databases">
        <authorList>
            <person name="Peeters C."/>
        </authorList>
    </citation>
    <scope>NUCLEOTIDE SEQUENCE</scope>
    <source>
        <strain evidence="2">LMG 31506</strain>
    </source>
</reference>
<dbReference type="EMBL" id="CAJPUY010000034">
    <property type="protein sequence ID" value="CAG2157330.1"/>
    <property type="molecule type" value="Genomic_DNA"/>
</dbReference>
<dbReference type="Proteomes" id="UP000672934">
    <property type="component" value="Unassembled WGS sequence"/>
</dbReference>
<dbReference type="InterPro" id="IPR012675">
    <property type="entry name" value="Beta-grasp_dom_sf"/>
</dbReference>
<proteinExistence type="predicted"/>
<evidence type="ECO:0000259" key="1">
    <source>
        <dbReference type="Pfam" id="PF00111"/>
    </source>
</evidence>
<dbReference type="Gene3D" id="3.10.20.30">
    <property type="match status" value="1"/>
</dbReference>
<dbReference type="Pfam" id="PF00111">
    <property type="entry name" value="Fer2"/>
    <property type="match status" value="1"/>
</dbReference>
<dbReference type="InterPro" id="IPR001041">
    <property type="entry name" value="2Fe-2S_ferredoxin-type"/>
</dbReference>
<evidence type="ECO:0000313" key="2">
    <source>
        <dbReference type="EMBL" id="CAG2157330.1"/>
    </source>
</evidence>
<keyword evidence="3" id="KW-1185">Reference proteome</keyword>
<organism evidence="2 3">
    <name type="scientific">Cupriavidus yeoncheonensis</name>
    <dbReference type="NCBI Taxonomy" id="1462994"/>
    <lineage>
        <taxon>Bacteria</taxon>
        <taxon>Pseudomonadati</taxon>
        <taxon>Pseudomonadota</taxon>
        <taxon>Betaproteobacteria</taxon>
        <taxon>Burkholderiales</taxon>
        <taxon>Burkholderiaceae</taxon>
        <taxon>Cupriavidus</taxon>
    </lineage>
</organism>
<dbReference type="GO" id="GO:0051536">
    <property type="term" value="F:iron-sulfur cluster binding"/>
    <property type="evidence" value="ECO:0007669"/>
    <property type="project" value="InterPro"/>
</dbReference>
<comment type="caution">
    <text evidence="2">The sequence shown here is derived from an EMBL/GenBank/DDBJ whole genome shotgun (WGS) entry which is preliminary data.</text>
</comment>
<protein>
    <recommendedName>
        <fullName evidence="1">2Fe-2S ferredoxin-type domain-containing protein</fullName>
    </recommendedName>
</protein>
<sequence>MPTITFHKQGQTFTDEVKPQTNLVVRAGIRQFPYPNLRYECGMGKCSKCACRVIAGAEHLPPPNWKEKKQLGERLEQGYRLACQLWIEHDIELAQDDLPAPAPVAAGTVAVTTVAAVTTEGVDA</sequence>
<accession>A0A916IZ01</accession>
<evidence type="ECO:0000313" key="3">
    <source>
        <dbReference type="Proteomes" id="UP000672934"/>
    </source>
</evidence>
<dbReference type="RefSeq" id="WP_211950810.1">
    <property type="nucleotide sequence ID" value="NZ_CAJPUY010000034.1"/>
</dbReference>
<dbReference type="CDD" id="cd00207">
    <property type="entry name" value="fer2"/>
    <property type="match status" value="1"/>
</dbReference>
<dbReference type="AlphaFoldDB" id="A0A916IZ01"/>
<gene>
    <name evidence="2" type="ORF">LMG31506_05981</name>
</gene>